<feature type="compositionally biased region" description="Low complexity" evidence="1">
    <location>
        <begin position="285"/>
        <end position="300"/>
    </location>
</feature>
<keyword evidence="2" id="KW-0812">Transmembrane</keyword>
<name>A0A9N8YZP8_9GLOM</name>
<accession>A0A9N8YZP8</accession>
<evidence type="ECO:0000313" key="4">
    <source>
        <dbReference type="Proteomes" id="UP000789508"/>
    </source>
</evidence>
<evidence type="ECO:0000256" key="2">
    <source>
        <dbReference type="SAM" id="Phobius"/>
    </source>
</evidence>
<dbReference type="Proteomes" id="UP000789508">
    <property type="component" value="Unassembled WGS sequence"/>
</dbReference>
<reference evidence="3" key="1">
    <citation type="submission" date="2021-06" db="EMBL/GenBank/DDBJ databases">
        <authorList>
            <person name="Kallberg Y."/>
            <person name="Tangrot J."/>
            <person name="Rosling A."/>
        </authorList>
    </citation>
    <scope>NUCLEOTIDE SEQUENCE</scope>
    <source>
        <strain evidence="3">FL130A</strain>
    </source>
</reference>
<keyword evidence="2" id="KW-0472">Membrane</keyword>
<feature type="transmembrane region" description="Helical" evidence="2">
    <location>
        <begin position="754"/>
        <end position="776"/>
    </location>
</feature>
<feature type="compositionally biased region" description="Polar residues" evidence="1">
    <location>
        <begin position="101"/>
        <end position="113"/>
    </location>
</feature>
<feature type="transmembrane region" description="Helical" evidence="2">
    <location>
        <begin position="796"/>
        <end position="814"/>
    </location>
</feature>
<gene>
    <name evidence="3" type="ORF">ALEPTO_LOCUS1409</name>
</gene>
<feature type="transmembrane region" description="Helical" evidence="2">
    <location>
        <begin position="1060"/>
        <end position="1078"/>
    </location>
</feature>
<proteinExistence type="predicted"/>
<feature type="compositionally biased region" description="Low complexity" evidence="1">
    <location>
        <begin position="244"/>
        <end position="267"/>
    </location>
</feature>
<feature type="transmembrane region" description="Helical" evidence="2">
    <location>
        <begin position="1085"/>
        <end position="1106"/>
    </location>
</feature>
<feature type="region of interest" description="Disordered" evidence="1">
    <location>
        <begin position="563"/>
        <end position="583"/>
    </location>
</feature>
<feature type="region of interest" description="Disordered" evidence="1">
    <location>
        <begin position="430"/>
        <end position="519"/>
    </location>
</feature>
<feature type="compositionally biased region" description="Basic and acidic residues" evidence="1">
    <location>
        <begin position="274"/>
        <end position="284"/>
    </location>
</feature>
<dbReference type="EMBL" id="CAJVPS010000152">
    <property type="protein sequence ID" value="CAG8458511.1"/>
    <property type="molecule type" value="Genomic_DNA"/>
</dbReference>
<feature type="compositionally biased region" description="Polar residues" evidence="1">
    <location>
        <begin position="493"/>
        <end position="515"/>
    </location>
</feature>
<protein>
    <submittedName>
        <fullName evidence="3">10156_t:CDS:1</fullName>
    </submittedName>
</protein>
<feature type="region of interest" description="Disordered" evidence="1">
    <location>
        <begin position="84"/>
        <end position="113"/>
    </location>
</feature>
<dbReference type="OrthoDB" id="10261361at2759"/>
<feature type="transmembrane region" description="Helical" evidence="2">
    <location>
        <begin position="846"/>
        <end position="869"/>
    </location>
</feature>
<evidence type="ECO:0000313" key="3">
    <source>
        <dbReference type="EMBL" id="CAG8458511.1"/>
    </source>
</evidence>
<organism evidence="3 4">
    <name type="scientific">Ambispora leptoticha</name>
    <dbReference type="NCBI Taxonomy" id="144679"/>
    <lineage>
        <taxon>Eukaryota</taxon>
        <taxon>Fungi</taxon>
        <taxon>Fungi incertae sedis</taxon>
        <taxon>Mucoromycota</taxon>
        <taxon>Glomeromycotina</taxon>
        <taxon>Glomeromycetes</taxon>
        <taxon>Archaeosporales</taxon>
        <taxon>Ambisporaceae</taxon>
        <taxon>Ambispora</taxon>
    </lineage>
</organism>
<keyword evidence="4" id="KW-1185">Reference proteome</keyword>
<evidence type="ECO:0000256" key="1">
    <source>
        <dbReference type="SAM" id="MobiDB-lite"/>
    </source>
</evidence>
<keyword evidence="2" id="KW-1133">Transmembrane helix</keyword>
<sequence>MSNNPSSSSKPVNDLIRFWGNKGNSNEIKNKSNNFDNSLARKETSNSILSSNNINNFKDHNKKATDLRFQERVVSISEIKYNDNATKNNNNEHSTHRRNDIISSSPVDNSPKTSLSIIEIQSLSKENEIGRIDWSSIPQPELETLDSNAIRDDSDDMSIQEIVIKPPPAAAFLSKSIIYDSLLTTQSHSSNNSSKKEDEFIAIKRGASANNNDEMLPEGPPPSRTLPPIRRVTNLITKFEKNKSNSNSSELSSNLASPSSASPISSSTPSFYQRKHDSIIHEKSNNNNSPSPSNIDANNNQHLTQNQPPSSPKLLSDFYETIDNQQQKGKSSNIYRVIGSKFFNDSSNKKSHALTSAQETNSYMMEKINEKKSITNDSCHNESIFDSHSLAMTNNHKKEKLNTGSNFDININDNRNSIINRSDSISKINKITKSKSESKKRQTTITKNLQELRHPRRQSTSSKRTHHGHNSKLERKKTVLGPRPYSIRRPVPSASTSTNHPLPPQRSQLSRANTLQKHKELSRAISIESQMHDLPEYTSSKTKLSLMVPHKIANSDYGKLNHSVPDLTARNRDSNFNHNYRKNNQTVPDLTRIEIFLKSEKNNVNSHSYNKKNTLEFDLTKITKFSFDTYDESNEINELFKPGAPWIHLPRLDEFIKSLPRTEFTSPKDIMTDEEYQQFMGQLKFYKTEIFPPMNQIPDDLTLDDLKNNNSKSSTNRSQRMQNDIISAGIDGVLGAEGSVYGINIMKLEIFRDFIQLLTLALSFVTPNIVGAWLHTLLNTLPNLFGLNFQDVFGNGFAFLLAFFLICFAALYWFRKMTKYDPNEEVEGLESHPWNLRPERNRRENIVVVFMITSLYLPLSKLSIDALVWSDTFWPVTNPYQTTDTPEFTSLGPSDIYRAPDDFCYVTSMRKQDLNFAFIIIPIALLNLAVLTVWFPIAVKRLVDKNLPKLDHFNEMGEARKDLDKEYKELLDKDTCPYNFLYNGYNRRWATYKTAIMLNKFVNILIVVILSKDNCLFRSFGRTRIETIRQALQITLMVILLLNHWRHQPFLLQSQNVSEFWSRFGLMFTSFLGLFVVLQIGSVNATSIAITVINYGMAVAVVWYVVKETDRFQSFVKTVQQRLDFSINIFSPKLNLNKHIKRRIWQETWTTLLLTGDQFKMPEGKIVAFSQSQYRPPYLLNFSGSVAERHIENLKIIQQIGIKQYTTSVAPLPVALAKMRQKISNDFVGPDMYYAPETLMINLKTYFGKAYVVPFPFSVVFVYDEDDSVVTLTKEWEIERYIRQNEDREIERRRGVRQMLRALEGKIVVGPCSDIGGGHSAHSSFGIHYHRGLLSIQRKEGSRWRGINMNSGFEVTITYTSRGEIDNYDDRETSPELPSHECTVGHDILGITTDFGLTPQLQRLFADNSKLIESGFPKVRDLMNEYRQFYYKEAIHKVETLTYAFFINIYDNPSIPLESLPTLLMSTEENPLIQSIPETEYPSLVYLYERMRIVNLSRVHQWWFLFWDDLWRKNSHEIQNLSMHPQDFSPAYRKSICYRPMMRLELEEFLERRGCWKNNGKTGFLHSGVLNRIYLYLNNVIFYGSIREKRRRKGKEEDRKKESLDDSTWNSNIVLGRVQWTLRERLVQGKDILLGRRPNPRTRPFFNIIVLIPPYSPMRCWNLSPGHEMNINDLGMCRCRDIASIVFGLNWPWMNICVVWWMSADREYQRKLETREKKIKNQPHQEHDDSLQVVEVSVKGTMKKPLEQVFQDLRHITRK</sequence>
<comment type="caution">
    <text evidence="3">The sequence shown here is derived from an EMBL/GenBank/DDBJ whole genome shotgun (WGS) entry which is preliminary data.</text>
</comment>
<feature type="transmembrane region" description="Helical" evidence="2">
    <location>
        <begin position="916"/>
        <end position="939"/>
    </location>
</feature>
<feature type="region of interest" description="Disordered" evidence="1">
    <location>
        <begin position="207"/>
        <end position="315"/>
    </location>
</feature>